<comment type="subcellular location">
    <subcellularLocation>
        <location evidence="1">Cytoplasm</location>
    </subcellularLocation>
</comment>
<accession>A0A068WFK1</accession>
<dbReference type="InterPro" id="IPR024964">
    <property type="entry name" value="CTLH/CRA"/>
</dbReference>
<dbReference type="GO" id="GO:0008270">
    <property type="term" value="F:zinc ion binding"/>
    <property type="evidence" value="ECO:0007669"/>
    <property type="project" value="UniProtKB-KW"/>
</dbReference>
<evidence type="ECO:0000256" key="6">
    <source>
        <dbReference type="PROSITE-ProRule" id="PRU01215"/>
    </source>
</evidence>
<protein>
    <submittedName>
        <fullName evidence="8 10">Sporulation protein rmd5</fullName>
    </submittedName>
</protein>
<evidence type="ECO:0000256" key="1">
    <source>
        <dbReference type="ARBA" id="ARBA00004496"/>
    </source>
</evidence>
<dbReference type="EMBL" id="LK028577">
    <property type="protein sequence ID" value="CDS17197.1"/>
    <property type="molecule type" value="Genomic_DNA"/>
</dbReference>
<dbReference type="OrthoDB" id="1933281at2759"/>
<evidence type="ECO:0000313" key="10">
    <source>
        <dbReference type="WBParaSite" id="EgrG_000993300"/>
    </source>
</evidence>
<name>A0A068WFK1_ECHGR</name>
<dbReference type="PANTHER" id="PTHR12170">
    <property type="entry name" value="MACROPHAGE ERYTHROBLAST ATTACHER-RELATED"/>
    <property type="match status" value="1"/>
</dbReference>
<dbReference type="Proteomes" id="UP000492820">
    <property type="component" value="Unassembled WGS sequence"/>
</dbReference>
<proteinExistence type="predicted"/>
<keyword evidence="5" id="KW-0862">Zinc</keyword>
<dbReference type="GO" id="GO:0034657">
    <property type="term" value="C:GID complex"/>
    <property type="evidence" value="ECO:0007669"/>
    <property type="project" value="TreeGrafter"/>
</dbReference>
<reference evidence="10" key="3">
    <citation type="submission" date="2020-10" db="UniProtKB">
        <authorList>
            <consortium name="WormBaseParasite"/>
        </authorList>
    </citation>
    <scope>IDENTIFICATION</scope>
</reference>
<evidence type="ECO:0000313" key="9">
    <source>
        <dbReference type="Proteomes" id="UP000492820"/>
    </source>
</evidence>
<keyword evidence="4 6" id="KW-0863">Zinc-finger</keyword>
<dbReference type="AlphaFoldDB" id="A0A068WFK1"/>
<sequence length="494" mass="53531">MTSGDESGIREKLEALSNEVDKVEKGLAGFKNIYELKAEKYLDSLSNLIIEIQSGNSGSCLSPEIKVKICSLLSNVKSNFSDALKKHRDIHACISKFKKSIDKTFVDDVSNVASYFTTDTSNVPTSNATFDPAPASNLYKTADNMTEDELFAAIIIEELIRSGYGSVAIKLAKEVGFSEEDIGLKQFREVGAMVAALKNGELGPAKEWLATNSESLGPKTKQLEYVLAKLEFLMDVQRCADDPSGVIACLRKIVPYASDFPTDFEHIMGSLVFLGQDLNGTPYSDLSLKDPAATATVDNANVKSQFASTGGVHLPILPLVSLCAGEEEAEEEPAVEMTVAGDGTVNDVATIPLNAFVRAAHLFGTVACAKLSLSSIDPLRTAFASGLQVLPKLHKLQRAFAWLTNYAPGNSDGTHTLPISVDLVTVAHRHNIFHCPVIKEVSTLANPAVRLNCGHAISRDAFNSLANSERRSRKIKCPYCPKDTSRDQVMTLYF</sequence>
<feature type="zinc finger region" description="RING-Gid-type" evidence="6">
    <location>
        <begin position="435"/>
        <end position="480"/>
    </location>
</feature>
<dbReference type="Pfam" id="PF10607">
    <property type="entry name" value="CTLH"/>
    <property type="match status" value="1"/>
</dbReference>
<dbReference type="PANTHER" id="PTHR12170:SF3">
    <property type="entry name" value="GH10162P"/>
    <property type="match status" value="1"/>
</dbReference>
<evidence type="ECO:0000313" key="8">
    <source>
        <dbReference type="EMBL" id="CDS17197.1"/>
    </source>
</evidence>
<gene>
    <name evidence="10" type="primary">EGR_00972</name>
    <name evidence="8" type="ORF">EgrG_000993300</name>
</gene>
<dbReference type="WBParaSite" id="EgrG_000993300">
    <property type="protein sequence ID" value="EgrG_000993300"/>
    <property type="gene ID" value="EgrG_000993300"/>
</dbReference>
<evidence type="ECO:0000256" key="3">
    <source>
        <dbReference type="ARBA" id="ARBA00022723"/>
    </source>
</evidence>
<dbReference type="PROSITE" id="PS51867">
    <property type="entry name" value="ZF_RING_GID"/>
    <property type="match status" value="1"/>
</dbReference>
<keyword evidence="2" id="KW-0963">Cytoplasm</keyword>
<keyword evidence="3" id="KW-0479">Metal-binding</keyword>
<dbReference type="GO" id="GO:0005737">
    <property type="term" value="C:cytoplasm"/>
    <property type="evidence" value="ECO:0007669"/>
    <property type="project" value="UniProtKB-SubCell"/>
</dbReference>
<dbReference type="InterPro" id="IPR044063">
    <property type="entry name" value="ZF_RING_GID"/>
</dbReference>
<dbReference type="GO" id="GO:0061630">
    <property type="term" value="F:ubiquitin protein ligase activity"/>
    <property type="evidence" value="ECO:0007669"/>
    <property type="project" value="InterPro"/>
</dbReference>
<dbReference type="InterPro" id="IPR045098">
    <property type="entry name" value="Fyv10_fam"/>
</dbReference>
<evidence type="ECO:0000256" key="5">
    <source>
        <dbReference type="ARBA" id="ARBA00022833"/>
    </source>
</evidence>
<reference evidence="8" key="2">
    <citation type="submission" date="2014-06" db="EMBL/GenBank/DDBJ databases">
        <authorList>
            <person name="Aslett M."/>
        </authorList>
    </citation>
    <scope>NUCLEOTIDE SEQUENCE</scope>
</reference>
<organism evidence="8">
    <name type="scientific">Echinococcus granulosus</name>
    <name type="common">Hydatid tapeworm</name>
    <dbReference type="NCBI Taxonomy" id="6210"/>
    <lineage>
        <taxon>Eukaryota</taxon>
        <taxon>Metazoa</taxon>
        <taxon>Spiralia</taxon>
        <taxon>Lophotrochozoa</taxon>
        <taxon>Platyhelminthes</taxon>
        <taxon>Cestoda</taxon>
        <taxon>Eucestoda</taxon>
        <taxon>Cyclophyllidea</taxon>
        <taxon>Taeniidae</taxon>
        <taxon>Echinococcus</taxon>
        <taxon>Echinococcus granulosus group</taxon>
    </lineage>
</organism>
<evidence type="ECO:0000256" key="2">
    <source>
        <dbReference type="ARBA" id="ARBA00022490"/>
    </source>
</evidence>
<feature type="domain" description="RING-Gid-type" evidence="7">
    <location>
        <begin position="435"/>
        <end position="480"/>
    </location>
</feature>
<evidence type="ECO:0000259" key="7">
    <source>
        <dbReference type="PROSITE" id="PS51867"/>
    </source>
</evidence>
<dbReference type="GO" id="GO:0005634">
    <property type="term" value="C:nucleus"/>
    <property type="evidence" value="ECO:0007669"/>
    <property type="project" value="TreeGrafter"/>
</dbReference>
<reference evidence="8 9" key="1">
    <citation type="journal article" date="2013" name="Nature">
        <title>The genomes of four tapeworm species reveal adaptations to parasitism.</title>
        <authorList>
            <person name="Tsai I.J."/>
            <person name="Zarowiecki M."/>
            <person name="Holroyd N."/>
            <person name="Garciarrubio A."/>
            <person name="Sanchez-Flores A."/>
            <person name="Brooks K.L."/>
            <person name="Tracey A."/>
            <person name="Bobes R.J."/>
            <person name="Fragoso G."/>
            <person name="Sciutto E."/>
            <person name="Aslett M."/>
            <person name="Beasley H."/>
            <person name="Bennett H.M."/>
            <person name="Cai J."/>
            <person name="Camicia F."/>
            <person name="Clark R."/>
            <person name="Cucher M."/>
            <person name="De Silva N."/>
            <person name="Day T.A."/>
            <person name="Deplazes P."/>
            <person name="Estrada K."/>
            <person name="Fernandez C."/>
            <person name="Holland P.W."/>
            <person name="Hou J."/>
            <person name="Hu S."/>
            <person name="Huckvale T."/>
            <person name="Hung S.S."/>
            <person name="Kamenetzky L."/>
            <person name="Keane J.A."/>
            <person name="Kiss F."/>
            <person name="Koziol U."/>
            <person name="Lambert O."/>
            <person name="Liu K."/>
            <person name="Luo X."/>
            <person name="Luo Y."/>
            <person name="Macchiaroli N."/>
            <person name="Nichol S."/>
            <person name="Paps J."/>
            <person name="Parkinson J."/>
            <person name="Pouchkina-Stantcheva N."/>
            <person name="Riddiford N."/>
            <person name="Rosenzvit M."/>
            <person name="Salinas G."/>
            <person name="Wasmuth J.D."/>
            <person name="Zamanian M."/>
            <person name="Zheng Y."/>
            <person name="Cai X."/>
            <person name="Soberon X."/>
            <person name="Olson P.D."/>
            <person name="Laclette J.P."/>
            <person name="Brehm K."/>
            <person name="Berriman M."/>
            <person name="Garciarrubio A."/>
            <person name="Bobes R.J."/>
            <person name="Fragoso G."/>
            <person name="Sanchez-Flores A."/>
            <person name="Estrada K."/>
            <person name="Cevallos M.A."/>
            <person name="Morett E."/>
            <person name="Gonzalez V."/>
            <person name="Portillo T."/>
            <person name="Ochoa-Leyva A."/>
            <person name="Jose M.V."/>
            <person name="Sciutto E."/>
            <person name="Landa A."/>
            <person name="Jimenez L."/>
            <person name="Valdes V."/>
            <person name="Carrero J.C."/>
            <person name="Larralde C."/>
            <person name="Morales-Montor J."/>
            <person name="Limon-Lason J."/>
            <person name="Soberon X."/>
            <person name="Laclette J.P."/>
        </authorList>
    </citation>
    <scope>NUCLEOTIDE SEQUENCE [LARGE SCALE GENOMIC DNA]</scope>
</reference>
<evidence type="ECO:0000256" key="4">
    <source>
        <dbReference type="ARBA" id="ARBA00022771"/>
    </source>
</evidence>
<dbReference type="GO" id="GO:0043161">
    <property type="term" value="P:proteasome-mediated ubiquitin-dependent protein catabolic process"/>
    <property type="evidence" value="ECO:0007669"/>
    <property type="project" value="InterPro"/>
</dbReference>